<dbReference type="OrthoDB" id="128867at2759"/>
<feature type="region of interest" description="Disordered" evidence="3">
    <location>
        <begin position="20"/>
        <end position="75"/>
    </location>
</feature>
<dbReference type="Proteomes" id="UP000307440">
    <property type="component" value="Unassembled WGS sequence"/>
</dbReference>
<dbReference type="EMBL" id="ML210184">
    <property type="protein sequence ID" value="TFK25640.1"/>
    <property type="molecule type" value="Genomic_DNA"/>
</dbReference>
<evidence type="ECO:0000256" key="1">
    <source>
        <dbReference type="ARBA" id="ARBA00022574"/>
    </source>
</evidence>
<dbReference type="PANTHER" id="PTHR44472">
    <property type="entry name" value="DDB1- AND CUL4-ASSOCIATED FACTOR 4-RELATED"/>
    <property type="match status" value="1"/>
</dbReference>
<name>A0A5C3KZK4_COPMA</name>
<keyword evidence="1" id="KW-0853">WD repeat</keyword>
<evidence type="ECO:0008006" key="6">
    <source>
        <dbReference type="Google" id="ProtNLM"/>
    </source>
</evidence>
<dbReference type="InterPro" id="IPR052254">
    <property type="entry name" value="CUL4-DDB1_E3_ligase_receptor"/>
</dbReference>
<evidence type="ECO:0000256" key="2">
    <source>
        <dbReference type="ARBA" id="ARBA00022737"/>
    </source>
</evidence>
<feature type="compositionally biased region" description="Low complexity" evidence="3">
    <location>
        <begin position="31"/>
        <end position="47"/>
    </location>
</feature>
<dbReference type="InterPro" id="IPR036322">
    <property type="entry name" value="WD40_repeat_dom_sf"/>
</dbReference>
<dbReference type="InterPro" id="IPR015943">
    <property type="entry name" value="WD40/YVTN_repeat-like_dom_sf"/>
</dbReference>
<keyword evidence="5" id="KW-1185">Reference proteome</keyword>
<proteinExistence type="predicted"/>
<evidence type="ECO:0000313" key="5">
    <source>
        <dbReference type="Proteomes" id="UP000307440"/>
    </source>
</evidence>
<protein>
    <recommendedName>
        <fullName evidence="6">WD40 repeat-like protein</fullName>
    </recommendedName>
</protein>
<evidence type="ECO:0000256" key="3">
    <source>
        <dbReference type="SAM" id="MobiDB-lite"/>
    </source>
</evidence>
<gene>
    <name evidence="4" type="ORF">FA15DRAFT_693701</name>
</gene>
<keyword evidence="2" id="KW-0677">Repeat</keyword>
<accession>A0A5C3KZK4</accession>
<sequence length="516" mass="57298">MPKDLPGLYWDHEKNRYFPLSARPASSSRQTPAKTTGGSSPGTTGDGLHVQPKQEAASRPSLKRKGGVNSPVNHVHMGSQSWNWVGNNKIRRRLTAGNISQTTKHTRWDVPTSGRTTTFCTYPCSPDDSYSENRLHILGDSLGWIYRCDVSEGIDQERYSDDENQSTNPHCSSIRRSSWLPWSIELNLQPSGSISSMSTSASCWVATGSGNSPRVVFSDIRHLDRMCIITLSKVRELWTSHLYGKELTLGSNSKAIYLPDVDQSPSPQFLSTDSDVFSVVQDEHLIYTGSRNGAIHRFDKRIGFKGRGQVLFGSRFNKSGSQNNSRSPVLRLELMAQSPRRTLESGLLVSHMDGNLQLFDLRRASSSVSAKAEPAVQYFGHINSYRKDLGLAIDHEADLLYASGQDCRIRGWQLSTGEALRPPLPSPTPSTSSPGYQTRSIQNFSNPFLATFEDPIEVLRVSPMTHSGQRRSDVDDSIETAGEDQERVGSVPEGACLWAANGRDLWRWNLGQRGLR</sequence>
<dbReference type="Gene3D" id="2.130.10.10">
    <property type="entry name" value="YVTN repeat-like/Quinoprotein amine dehydrogenase"/>
    <property type="match status" value="1"/>
</dbReference>
<dbReference type="SUPFAM" id="SSF50978">
    <property type="entry name" value="WD40 repeat-like"/>
    <property type="match status" value="1"/>
</dbReference>
<reference evidence="4 5" key="1">
    <citation type="journal article" date="2019" name="Nat. Ecol. Evol.">
        <title>Megaphylogeny resolves global patterns of mushroom evolution.</title>
        <authorList>
            <person name="Varga T."/>
            <person name="Krizsan K."/>
            <person name="Foldi C."/>
            <person name="Dima B."/>
            <person name="Sanchez-Garcia M."/>
            <person name="Sanchez-Ramirez S."/>
            <person name="Szollosi G.J."/>
            <person name="Szarkandi J.G."/>
            <person name="Papp V."/>
            <person name="Albert L."/>
            <person name="Andreopoulos W."/>
            <person name="Angelini C."/>
            <person name="Antonin V."/>
            <person name="Barry K.W."/>
            <person name="Bougher N.L."/>
            <person name="Buchanan P."/>
            <person name="Buyck B."/>
            <person name="Bense V."/>
            <person name="Catcheside P."/>
            <person name="Chovatia M."/>
            <person name="Cooper J."/>
            <person name="Damon W."/>
            <person name="Desjardin D."/>
            <person name="Finy P."/>
            <person name="Geml J."/>
            <person name="Haridas S."/>
            <person name="Hughes K."/>
            <person name="Justo A."/>
            <person name="Karasinski D."/>
            <person name="Kautmanova I."/>
            <person name="Kiss B."/>
            <person name="Kocsube S."/>
            <person name="Kotiranta H."/>
            <person name="LaButti K.M."/>
            <person name="Lechner B.E."/>
            <person name="Liimatainen K."/>
            <person name="Lipzen A."/>
            <person name="Lukacs Z."/>
            <person name="Mihaltcheva S."/>
            <person name="Morgado L.N."/>
            <person name="Niskanen T."/>
            <person name="Noordeloos M.E."/>
            <person name="Ohm R.A."/>
            <person name="Ortiz-Santana B."/>
            <person name="Ovrebo C."/>
            <person name="Racz N."/>
            <person name="Riley R."/>
            <person name="Savchenko A."/>
            <person name="Shiryaev A."/>
            <person name="Soop K."/>
            <person name="Spirin V."/>
            <person name="Szebenyi C."/>
            <person name="Tomsovsky M."/>
            <person name="Tulloss R.E."/>
            <person name="Uehling J."/>
            <person name="Grigoriev I.V."/>
            <person name="Vagvolgyi C."/>
            <person name="Papp T."/>
            <person name="Martin F.M."/>
            <person name="Miettinen O."/>
            <person name="Hibbett D.S."/>
            <person name="Nagy L.G."/>
        </authorList>
    </citation>
    <scope>NUCLEOTIDE SEQUENCE [LARGE SCALE GENOMIC DNA]</scope>
    <source>
        <strain evidence="4 5">CBS 121175</strain>
    </source>
</reference>
<feature type="region of interest" description="Disordered" evidence="3">
    <location>
        <begin position="463"/>
        <end position="489"/>
    </location>
</feature>
<evidence type="ECO:0000313" key="4">
    <source>
        <dbReference type="EMBL" id="TFK25640.1"/>
    </source>
</evidence>
<dbReference type="STRING" id="230819.A0A5C3KZK4"/>
<organism evidence="4 5">
    <name type="scientific">Coprinopsis marcescibilis</name>
    <name type="common">Agaric fungus</name>
    <name type="synonym">Psathyrella marcescibilis</name>
    <dbReference type="NCBI Taxonomy" id="230819"/>
    <lineage>
        <taxon>Eukaryota</taxon>
        <taxon>Fungi</taxon>
        <taxon>Dikarya</taxon>
        <taxon>Basidiomycota</taxon>
        <taxon>Agaricomycotina</taxon>
        <taxon>Agaricomycetes</taxon>
        <taxon>Agaricomycetidae</taxon>
        <taxon>Agaricales</taxon>
        <taxon>Agaricineae</taxon>
        <taxon>Psathyrellaceae</taxon>
        <taxon>Coprinopsis</taxon>
    </lineage>
</organism>
<dbReference type="PANTHER" id="PTHR44472:SF1">
    <property type="entry name" value="DDB1 AND CUL4 ASSOCIATED FACTOR 4"/>
    <property type="match status" value="1"/>
</dbReference>
<dbReference type="AlphaFoldDB" id="A0A5C3KZK4"/>